<dbReference type="Proteomes" id="UP000018896">
    <property type="component" value="Unassembled WGS sequence"/>
</dbReference>
<feature type="domain" description="Flagellar Assembly Protein A N-terminal region" evidence="1">
    <location>
        <begin position="8"/>
        <end position="178"/>
    </location>
</feature>
<dbReference type="InterPro" id="IPR005646">
    <property type="entry name" value="FapA"/>
</dbReference>
<dbReference type="PANTHER" id="PTHR38032">
    <property type="entry name" value="POLYMERASE-RELATED"/>
    <property type="match status" value="1"/>
</dbReference>
<evidence type="ECO:0000259" key="1">
    <source>
        <dbReference type="Pfam" id="PF20250"/>
    </source>
</evidence>
<dbReference type="EMBL" id="BAUV01000027">
    <property type="protein sequence ID" value="GAE36053.1"/>
    <property type="molecule type" value="Genomic_DNA"/>
</dbReference>
<proteinExistence type="predicted"/>
<sequence>MSLLDSYFELEVSKNKLVATIIQLETVDEEIQLTHELLGEYLQRNKISYGVDEKVIVTICNKEAPIKSRMKIATGKEPVKGKDAFILPVLVNNETTQDHQSLQNMNLKQFLEIPSVSIGDKVATKVRATKGEVGYNVYGEEIPAKQGRDFTMRKGKNTRLDEEAEALFSLIDGQISIDKFTVHVHPTYEVKGDVTLATGNISFVGNVTINGNVPTGFEVYADGDIRVSGTVEAAKLKAGGSIFIGAGIVGQNRSLVEAGGDIQTTFINEGHVIAEGSIEATQAILHSTCIAGQKIICTRGKGLLIGGSASARQSIHINEVGNDMQTETKLFIGLNQRDLERQKKLTADLKTAQEDFLKLGKLLKLLLEKEKQQGELLGREKLTKLKVQHSFQAIKQKMDELNELVKENEVEESHDEGFILVSRTIYQNVDVHFGKYRKRILSKYTKPKIALINQEIKIMTT</sequence>
<dbReference type="InterPro" id="IPR046866">
    <property type="entry name" value="FapA_N"/>
</dbReference>
<dbReference type="STRING" id="1236973.JCM9157_3198"/>
<comment type="caution">
    <text evidence="2">The sequence shown here is derived from an EMBL/GenBank/DDBJ whole genome shotgun (WGS) entry which is preliminary data.</text>
</comment>
<dbReference type="AlphaFoldDB" id="W4QWN1"/>
<keyword evidence="3" id="KW-1185">Reference proteome</keyword>
<dbReference type="RefSeq" id="WP_035665748.1">
    <property type="nucleotide sequence ID" value="NZ_BAUV01000027.1"/>
</dbReference>
<name>W4QWN1_HALA3</name>
<dbReference type="Pfam" id="PF03961">
    <property type="entry name" value="FapA"/>
    <property type="match status" value="1"/>
</dbReference>
<dbReference type="InterPro" id="IPR046865">
    <property type="entry name" value="FapA_b_solenoid"/>
</dbReference>
<protein>
    <recommendedName>
        <fullName evidence="1">Flagellar Assembly Protein A N-terminal region domain-containing protein</fullName>
    </recommendedName>
</protein>
<dbReference type="eggNOG" id="COG1315">
    <property type="taxonomic scope" value="Bacteria"/>
</dbReference>
<dbReference type="OrthoDB" id="9816426at2"/>
<organism evidence="2 3">
    <name type="scientific">Halalkalibacter akibai (strain ATCC 43226 / DSM 21942 / CIP 109018 / JCM 9157 / 1139)</name>
    <name type="common">Bacillus akibai</name>
    <dbReference type="NCBI Taxonomy" id="1236973"/>
    <lineage>
        <taxon>Bacteria</taxon>
        <taxon>Bacillati</taxon>
        <taxon>Bacillota</taxon>
        <taxon>Bacilli</taxon>
        <taxon>Bacillales</taxon>
        <taxon>Bacillaceae</taxon>
        <taxon>Halalkalibacter</taxon>
    </lineage>
</organism>
<evidence type="ECO:0000313" key="2">
    <source>
        <dbReference type="EMBL" id="GAE36053.1"/>
    </source>
</evidence>
<accession>W4QWN1</accession>
<reference evidence="2 3" key="1">
    <citation type="journal article" date="2014" name="Genome Announc.">
        <title>Draft Genome Sequences of Three Alkaliphilic Bacillus Strains, Bacillus wakoensis JCM 9140T, Bacillus akibai JCM 9157T, and Bacillus hemicellulosilyticus JCM 9152T.</title>
        <authorList>
            <person name="Yuki M."/>
            <person name="Oshima K."/>
            <person name="Suda W."/>
            <person name="Oshida Y."/>
            <person name="Kitamura K."/>
            <person name="Iida T."/>
            <person name="Hattori M."/>
            <person name="Ohkuma M."/>
        </authorList>
    </citation>
    <scope>NUCLEOTIDE SEQUENCE [LARGE SCALE GENOMIC DNA]</scope>
    <source>
        <strain evidence="2 3">JCM 9157</strain>
    </source>
</reference>
<dbReference type="PANTHER" id="PTHR38032:SF1">
    <property type="entry name" value="RNA-BINDING PROTEIN KHPB N-TERMINAL DOMAIN-CONTAINING PROTEIN"/>
    <property type="match status" value="1"/>
</dbReference>
<gene>
    <name evidence="2" type="ORF">JCM9157_3198</name>
</gene>
<evidence type="ECO:0000313" key="3">
    <source>
        <dbReference type="Proteomes" id="UP000018896"/>
    </source>
</evidence>
<dbReference type="Pfam" id="PF20250">
    <property type="entry name" value="FapA_N"/>
    <property type="match status" value="1"/>
</dbReference>